<evidence type="ECO:0000256" key="5">
    <source>
        <dbReference type="ARBA" id="ARBA00022683"/>
    </source>
</evidence>
<keyword evidence="3" id="KW-0762">Sugar transport</keyword>
<dbReference type="Pfam" id="PF00359">
    <property type="entry name" value="PTS_EIIA_2"/>
    <property type="match status" value="1"/>
</dbReference>
<keyword evidence="5" id="KW-0598">Phosphotransferase system</keyword>
<evidence type="ECO:0000256" key="4">
    <source>
        <dbReference type="ARBA" id="ARBA00022679"/>
    </source>
</evidence>
<name>A0ABU0E082_9FIRM</name>
<dbReference type="InterPro" id="IPR051541">
    <property type="entry name" value="PTS_SugarTrans_NitroReg"/>
</dbReference>
<dbReference type="Proteomes" id="UP001230220">
    <property type="component" value="Unassembled WGS sequence"/>
</dbReference>
<reference evidence="7 8" key="1">
    <citation type="submission" date="2023-07" db="EMBL/GenBank/DDBJ databases">
        <title>Genomic Encyclopedia of Type Strains, Phase IV (KMG-IV): sequencing the most valuable type-strain genomes for metagenomic binning, comparative biology and taxonomic classification.</title>
        <authorList>
            <person name="Goeker M."/>
        </authorList>
    </citation>
    <scope>NUCLEOTIDE SEQUENCE [LARGE SCALE GENOMIC DNA]</scope>
    <source>
        <strain evidence="7 8">DSM 16784</strain>
    </source>
</reference>
<dbReference type="EMBL" id="JAUSUR010000001">
    <property type="protein sequence ID" value="MDQ0360297.1"/>
    <property type="molecule type" value="Genomic_DNA"/>
</dbReference>
<keyword evidence="1" id="KW-0813">Transport</keyword>
<dbReference type="Gene3D" id="3.40.930.10">
    <property type="entry name" value="Mannitol-specific EII, Chain A"/>
    <property type="match status" value="1"/>
</dbReference>
<dbReference type="RefSeq" id="WP_307406081.1">
    <property type="nucleotide sequence ID" value="NZ_JAUSUR010000001.1"/>
</dbReference>
<dbReference type="NCBIfam" id="TIGR00848">
    <property type="entry name" value="fruA"/>
    <property type="match status" value="1"/>
</dbReference>
<dbReference type="PANTHER" id="PTHR47738">
    <property type="entry name" value="PTS SYSTEM FRUCTOSE-LIKE EIIA COMPONENT-RELATED"/>
    <property type="match status" value="1"/>
</dbReference>
<keyword evidence="8" id="KW-1185">Reference proteome</keyword>
<sequence length="151" mass="17110">MNINELIDERLIDLHVKGKTKEAILKSLCIPLLNVDAISDADGCYQDIMKRESEVSTGFIKGIAIPHTQSKHVKRTSISIAKCEEKIFWETLDDEPVQLIFLICVPLHESGTHLKILAKIAEMLTEEEICVELTQANTTEELLTIIRREIQ</sequence>
<keyword evidence="4" id="KW-0808">Transferase</keyword>
<evidence type="ECO:0000256" key="1">
    <source>
        <dbReference type="ARBA" id="ARBA00022448"/>
    </source>
</evidence>
<keyword evidence="2" id="KW-0597">Phosphoprotein</keyword>
<dbReference type="InterPro" id="IPR016152">
    <property type="entry name" value="PTrfase/Anion_transptr"/>
</dbReference>
<protein>
    <submittedName>
        <fullName evidence="7">Fructose-specific phosphotransferase system IIA component</fullName>
    </submittedName>
</protein>
<proteinExistence type="predicted"/>
<dbReference type="InterPro" id="IPR002178">
    <property type="entry name" value="PTS_EIIA_type-2_dom"/>
</dbReference>
<comment type="caution">
    <text evidence="7">The sequence shown here is derived from an EMBL/GenBank/DDBJ whole genome shotgun (WGS) entry which is preliminary data.</text>
</comment>
<dbReference type="InterPro" id="IPR004715">
    <property type="entry name" value="PTS_IIA_fruc"/>
</dbReference>
<accession>A0ABU0E082</accession>
<dbReference type="CDD" id="cd00211">
    <property type="entry name" value="PTS_IIA_fru"/>
    <property type="match status" value="1"/>
</dbReference>
<dbReference type="PROSITE" id="PS51094">
    <property type="entry name" value="PTS_EIIA_TYPE_2"/>
    <property type="match status" value="1"/>
</dbReference>
<evidence type="ECO:0000259" key="6">
    <source>
        <dbReference type="PROSITE" id="PS51094"/>
    </source>
</evidence>
<dbReference type="SUPFAM" id="SSF55804">
    <property type="entry name" value="Phoshotransferase/anion transport protein"/>
    <property type="match status" value="1"/>
</dbReference>
<evidence type="ECO:0000256" key="3">
    <source>
        <dbReference type="ARBA" id="ARBA00022597"/>
    </source>
</evidence>
<evidence type="ECO:0000313" key="7">
    <source>
        <dbReference type="EMBL" id="MDQ0360297.1"/>
    </source>
</evidence>
<gene>
    <name evidence="7" type="ORF">J2S15_001028</name>
</gene>
<evidence type="ECO:0000256" key="2">
    <source>
        <dbReference type="ARBA" id="ARBA00022553"/>
    </source>
</evidence>
<dbReference type="PANTHER" id="PTHR47738:SF2">
    <property type="entry name" value="PTS SYSTEM FRUCTOSE-LIKE EIIA COMPONENT"/>
    <property type="match status" value="1"/>
</dbReference>
<feature type="domain" description="PTS EIIA type-2" evidence="6">
    <location>
        <begin position="5"/>
        <end position="149"/>
    </location>
</feature>
<organism evidence="7 8">
    <name type="scientific">Breznakia pachnodae</name>
    <dbReference type="NCBI Taxonomy" id="265178"/>
    <lineage>
        <taxon>Bacteria</taxon>
        <taxon>Bacillati</taxon>
        <taxon>Bacillota</taxon>
        <taxon>Erysipelotrichia</taxon>
        <taxon>Erysipelotrichales</taxon>
        <taxon>Erysipelotrichaceae</taxon>
        <taxon>Breznakia</taxon>
    </lineage>
</organism>
<evidence type="ECO:0000313" key="8">
    <source>
        <dbReference type="Proteomes" id="UP001230220"/>
    </source>
</evidence>